<proteinExistence type="predicted"/>
<name>A0ACC2WE18_9TREE</name>
<organism evidence="1 2">
    <name type="scientific">Naganishia cerealis</name>
    <dbReference type="NCBI Taxonomy" id="610337"/>
    <lineage>
        <taxon>Eukaryota</taxon>
        <taxon>Fungi</taxon>
        <taxon>Dikarya</taxon>
        <taxon>Basidiomycota</taxon>
        <taxon>Agaricomycotina</taxon>
        <taxon>Tremellomycetes</taxon>
        <taxon>Filobasidiales</taxon>
        <taxon>Filobasidiaceae</taxon>
        <taxon>Naganishia</taxon>
    </lineage>
</organism>
<evidence type="ECO:0000313" key="1">
    <source>
        <dbReference type="EMBL" id="KAJ9109439.1"/>
    </source>
</evidence>
<sequence>MAPQDIYTTEYDKVAGLEPLEARILKQYQLLATQLKTLANEVKLINTTASETRSSDDSGASEGPGTADQLLDNFRSLEMKIGLVYTLFRGAVYSLFLQHEEDENLKIDKAKEDEENDNAASDLQSG</sequence>
<evidence type="ECO:0000313" key="2">
    <source>
        <dbReference type="Proteomes" id="UP001241377"/>
    </source>
</evidence>
<reference evidence="1" key="1">
    <citation type="submission" date="2023-04" db="EMBL/GenBank/DDBJ databases">
        <title>Draft Genome sequencing of Naganishia species isolated from polar environments using Oxford Nanopore Technology.</title>
        <authorList>
            <person name="Leo P."/>
            <person name="Venkateswaran K."/>
        </authorList>
    </citation>
    <scope>NUCLEOTIDE SEQUENCE</scope>
    <source>
        <strain evidence="1">MNA-CCFEE 5261</strain>
    </source>
</reference>
<dbReference type="EMBL" id="JASBWR010000018">
    <property type="protein sequence ID" value="KAJ9109439.1"/>
    <property type="molecule type" value="Genomic_DNA"/>
</dbReference>
<protein>
    <submittedName>
        <fullName evidence="1">DASH complex subunit dad3</fullName>
    </submittedName>
</protein>
<gene>
    <name evidence="1" type="primary">DAD3</name>
    <name evidence="1" type="ORF">QFC19_002192</name>
</gene>
<comment type="caution">
    <text evidence="1">The sequence shown here is derived from an EMBL/GenBank/DDBJ whole genome shotgun (WGS) entry which is preliminary data.</text>
</comment>
<dbReference type="Proteomes" id="UP001241377">
    <property type="component" value="Unassembled WGS sequence"/>
</dbReference>
<keyword evidence="2" id="KW-1185">Reference proteome</keyword>
<accession>A0ACC2WE18</accession>